<dbReference type="Proteomes" id="UP000244906">
    <property type="component" value="Unassembled WGS sequence"/>
</dbReference>
<protein>
    <submittedName>
        <fullName evidence="10">Flagellar motor protein MotD</fullName>
    </submittedName>
</protein>
<evidence type="ECO:0000256" key="1">
    <source>
        <dbReference type="ARBA" id="ARBA00004162"/>
    </source>
</evidence>
<dbReference type="CDD" id="cd07185">
    <property type="entry name" value="OmpA_C-like"/>
    <property type="match status" value="1"/>
</dbReference>
<comment type="similarity">
    <text evidence="2">Belongs to the MotB family.</text>
</comment>
<dbReference type="Gene3D" id="3.30.1330.60">
    <property type="entry name" value="OmpA-like domain"/>
    <property type="match status" value="1"/>
</dbReference>
<dbReference type="PANTHER" id="PTHR30329:SF20">
    <property type="entry name" value="EXPORTED PROTEIN"/>
    <property type="match status" value="1"/>
</dbReference>
<evidence type="ECO:0000256" key="8">
    <source>
        <dbReference type="SAM" id="Phobius"/>
    </source>
</evidence>
<evidence type="ECO:0000256" key="4">
    <source>
        <dbReference type="ARBA" id="ARBA00022692"/>
    </source>
</evidence>
<evidence type="ECO:0000259" key="9">
    <source>
        <dbReference type="PROSITE" id="PS51123"/>
    </source>
</evidence>
<feature type="domain" description="OmpA-like" evidence="9">
    <location>
        <begin position="123"/>
        <end position="243"/>
    </location>
</feature>
<feature type="transmembrane region" description="Helical" evidence="8">
    <location>
        <begin position="16"/>
        <end position="37"/>
    </location>
</feature>
<keyword evidence="5 8" id="KW-1133">Transmembrane helix</keyword>
<dbReference type="InterPro" id="IPR006665">
    <property type="entry name" value="OmpA-like"/>
</dbReference>
<accession>A0A2V1GUW2</accession>
<dbReference type="Pfam" id="PF13677">
    <property type="entry name" value="MotB_plug"/>
    <property type="match status" value="1"/>
</dbReference>
<evidence type="ECO:0000256" key="5">
    <source>
        <dbReference type="ARBA" id="ARBA00022989"/>
    </source>
</evidence>
<dbReference type="GO" id="GO:0005886">
    <property type="term" value="C:plasma membrane"/>
    <property type="evidence" value="ECO:0007669"/>
    <property type="project" value="UniProtKB-SubCell"/>
</dbReference>
<dbReference type="InterPro" id="IPR050330">
    <property type="entry name" value="Bact_OuterMem_StrucFunc"/>
</dbReference>
<keyword evidence="10" id="KW-0282">Flagellum</keyword>
<reference evidence="10 11" key="1">
    <citation type="submission" date="2018-04" db="EMBL/GenBank/DDBJ databases">
        <title>Thalassorhabdus spongiae gen. nov., sp. nov., isolated from a marine sponge in South-West Iceland.</title>
        <authorList>
            <person name="Knobloch S."/>
            <person name="Daussin A."/>
            <person name="Johannsson R."/>
            <person name="Marteinsson V.T."/>
        </authorList>
    </citation>
    <scope>NUCLEOTIDE SEQUENCE [LARGE SCALE GENOMIC DNA]</scope>
    <source>
        <strain evidence="10 11">Hp12</strain>
    </source>
</reference>
<keyword evidence="4 8" id="KW-0812">Transmembrane</keyword>
<dbReference type="Pfam" id="PF00691">
    <property type="entry name" value="OmpA"/>
    <property type="match status" value="1"/>
</dbReference>
<evidence type="ECO:0000256" key="2">
    <source>
        <dbReference type="ARBA" id="ARBA00008914"/>
    </source>
</evidence>
<keyword evidence="6 7" id="KW-0472">Membrane</keyword>
<dbReference type="InterPro" id="IPR036737">
    <property type="entry name" value="OmpA-like_sf"/>
</dbReference>
<evidence type="ECO:0000313" key="11">
    <source>
        <dbReference type="Proteomes" id="UP000244906"/>
    </source>
</evidence>
<evidence type="ECO:0000256" key="6">
    <source>
        <dbReference type="ARBA" id="ARBA00023136"/>
    </source>
</evidence>
<keyword evidence="10" id="KW-0969">Cilium</keyword>
<dbReference type="PANTHER" id="PTHR30329">
    <property type="entry name" value="STATOR ELEMENT OF FLAGELLAR MOTOR COMPLEX"/>
    <property type="match status" value="1"/>
</dbReference>
<dbReference type="SUPFAM" id="SSF103088">
    <property type="entry name" value="OmpA-like"/>
    <property type="match status" value="1"/>
</dbReference>
<keyword evidence="3" id="KW-1003">Cell membrane</keyword>
<dbReference type="RefSeq" id="WP_116688052.1">
    <property type="nucleotide sequence ID" value="NZ_CAWNYD010000007.1"/>
</dbReference>
<proteinExistence type="inferred from homology"/>
<gene>
    <name evidence="10" type="ORF">DC094_15575</name>
</gene>
<keyword evidence="10" id="KW-0966">Cell projection</keyword>
<sequence length="264" mass="29982">MIRWRETEVEAKTDRWLISYADFITLLFAFFVVMYAISTVEQEKYRSVSESLGQIFETVQLSIDPIQIGIPVPVKEIRKPEPERHLEAGDGKRPVGLQQINEELKLALADQLSSKKIRVTLEEDRLEIELKNQLLFQPASARIQNSVKPLLRSLGMALSPYMHPVHVEGFTDDRPVDNFIYPSNWELSAARAAAVVRSLANYGVLPQRLSATGYGEYFPINDNADPLERADNRRVLLIITQGQQYDRGWRKNAVLNNSVSGGSR</sequence>
<dbReference type="PROSITE" id="PS51123">
    <property type="entry name" value="OMPA_2"/>
    <property type="match status" value="1"/>
</dbReference>
<organism evidence="10 11">
    <name type="scientific">Pelagibaculum spongiae</name>
    <dbReference type="NCBI Taxonomy" id="2080658"/>
    <lineage>
        <taxon>Bacteria</taxon>
        <taxon>Pseudomonadati</taxon>
        <taxon>Pseudomonadota</taxon>
        <taxon>Gammaproteobacteria</taxon>
        <taxon>Oceanospirillales</taxon>
        <taxon>Pelagibaculum</taxon>
    </lineage>
</organism>
<dbReference type="InterPro" id="IPR025713">
    <property type="entry name" value="MotB-like_N_dom"/>
</dbReference>
<evidence type="ECO:0000256" key="7">
    <source>
        <dbReference type="PROSITE-ProRule" id="PRU00473"/>
    </source>
</evidence>
<keyword evidence="11" id="KW-1185">Reference proteome</keyword>
<dbReference type="OrthoDB" id="9815217at2"/>
<dbReference type="EMBL" id="QDDL01000007">
    <property type="protein sequence ID" value="PVZ66688.1"/>
    <property type="molecule type" value="Genomic_DNA"/>
</dbReference>
<comment type="subcellular location">
    <subcellularLocation>
        <location evidence="1">Cell membrane</location>
        <topology evidence="1">Single-pass membrane protein</topology>
    </subcellularLocation>
</comment>
<dbReference type="AlphaFoldDB" id="A0A2V1GUW2"/>
<comment type="caution">
    <text evidence="10">The sequence shown here is derived from an EMBL/GenBank/DDBJ whole genome shotgun (WGS) entry which is preliminary data.</text>
</comment>
<evidence type="ECO:0000313" key="10">
    <source>
        <dbReference type="EMBL" id="PVZ66688.1"/>
    </source>
</evidence>
<evidence type="ECO:0000256" key="3">
    <source>
        <dbReference type="ARBA" id="ARBA00022475"/>
    </source>
</evidence>
<name>A0A2V1GUW2_9GAMM</name>